<proteinExistence type="predicted"/>
<dbReference type="Pfam" id="PF13485">
    <property type="entry name" value="Peptidase_MA_2"/>
    <property type="match status" value="1"/>
</dbReference>
<feature type="signal peptide" evidence="1">
    <location>
        <begin position="1"/>
        <end position="22"/>
    </location>
</feature>
<feature type="chain" id="PRO_5046311351" description="Peptidase MA-like domain-containing protein" evidence="1">
    <location>
        <begin position="23"/>
        <end position="374"/>
    </location>
</feature>
<feature type="domain" description="Peptidase MA-like" evidence="2">
    <location>
        <begin position="180"/>
        <end position="360"/>
    </location>
</feature>
<protein>
    <recommendedName>
        <fullName evidence="2">Peptidase MA-like domain-containing protein</fullName>
    </recommendedName>
</protein>
<organism evidence="3 4">
    <name type="scientific">Mangrovivirga halotolerans</name>
    <dbReference type="NCBI Taxonomy" id="2993936"/>
    <lineage>
        <taxon>Bacteria</taxon>
        <taxon>Pseudomonadati</taxon>
        <taxon>Bacteroidota</taxon>
        <taxon>Cytophagia</taxon>
        <taxon>Cytophagales</taxon>
        <taxon>Mangrovivirgaceae</taxon>
        <taxon>Mangrovivirga</taxon>
    </lineage>
</organism>
<comment type="caution">
    <text evidence="3">The sequence shown here is derived from an EMBL/GenBank/DDBJ whole genome shotgun (WGS) entry which is preliminary data.</text>
</comment>
<dbReference type="InterPro" id="IPR039568">
    <property type="entry name" value="Peptidase_MA-like_dom"/>
</dbReference>
<dbReference type="EMBL" id="JAPFQN010000004">
    <property type="protein sequence ID" value="MCX2743771.1"/>
    <property type="molecule type" value="Genomic_DNA"/>
</dbReference>
<keyword evidence="1" id="KW-0732">Signal</keyword>
<evidence type="ECO:0000256" key="1">
    <source>
        <dbReference type="SAM" id="SignalP"/>
    </source>
</evidence>
<dbReference type="Proteomes" id="UP001209885">
    <property type="component" value="Unassembled WGS sequence"/>
</dbReference>
<keyword evidence="4" id="KW-1185">Reference proteome</keyword>
<evidence type="ECO:0000259" key="2">
    <source>
        <dbReference type="Pfam" id="PF13485"/>
    </source>
</evidence>
<evidence type="ECO:0000313" key="3">
    <source>
        <dbReference type="EMBL" id="MCX2743771.1"/>
    </source>
</evidence>
<name>A0ABT3RPQ0_9BACT</name>
<sequence>MKLSLPILSVLVTLFCISHTYAQDSNLSGNWMGKVKMGEDYPRLVFTITMDSNNNLQGTVGSPDKGIKGIPVSSIITKSDSVIFDISAAMAKFKGILSEDKKSISGVWQEGHSRQSIILKSITEIELLNDDRKKTISYKLQHSNKYYNFYLEDKDVSVLNDLMLTLDSNYVVLTDIMKTDFSDKIDVIIYPDIEKFHKAIYLEDAPDWVVGAAGKNELKMVSPLNPGTVHDYESLIKAIVHELSHTVFINMRPQGQVGLPKWLNEGFAFYYAKQLSKESKDQILNNVTIENIPSWSYLNKAETVEFGENQGYEYSALIVEFIINKYGYESIRKLILNPTDFSNIFGLTASELETNWRNYLIEKKETAINTGSHE</sequence>
<evidence type="ECO:0000313" key="4">
    <source>
        <dbReference type="Proteomes" id="UP001209885"/>
    </source>
</evidence>
<reference evidence="3 4" key="1">
    <citation type="submission" date="2022-11" db="EMBL/GenBank/DDBJ databases">
        <title>The characterization of three novel Bacteroidetes species and genomic analysis of their roles in tidal elemental geochemical cycles.</title>
        <authorList>
            <person name="Ma K."/>
        </authorList>
    </citation>
    <scope>NUCLEOTIDE SEQUENCE [LARGE SCALE GENOMIC DNA]</scope>
    <source>
        <strain evidence="3 4">M17</strain>
    </source>
</reference>
<accession>A0ABT3RPQ0</accession>
<gene>
    <name evidence="3" type="ORF">OO013_07840</name>
</gene>
<dbReference type="RefSeq" id="WP_266056180.1">
    <property type="nucleotide sequence ID" value="NZ_JAPFQN010000004.1"/>
</dbReference>